<dbReference type="EMBL" id="VLLN01000002">
    <property type="protein sequence ID" value="TWJ33122.1"/>
    <property type="molecule type" value="Genomic_DNA"/>
</dbReference>
<protein>
    <submittedName>
        <fullName evidence="4">ComF family protein</fullName>
    </submittedName>
</protein>
<proteinExistence type="inferred from homology"/>
<accession>A0A562WRT1</accession>
<evidence type="ECO:0000259" key="2">
    <source>
        <dbReference type="Pfam" id="PF00156"/>
    </source>
</evidence>
<dbReference type="PANTHER" id="PTHR47505">
    <property type="entry name" value="DNA UTILIZATION PROTEIN YHGH"/>
    <property type="match status" value="1"/>
</dbReference>
<sequence length="258" mass="28664">MGKGFHQSLLTSHQSRLSSLFGGLLDLLFPPLCHVCKEFIGRGEKVHLCPTCSAGFTPIGTPLCTVCGTPFLTEGGMDHPCGRCLSHPPPYDAVRAAFLFHGPARELIHRFKYNRQIQLRRPLGLLLAERLAPVVTQWGVDLLLPVPLHRRRLRQRGFNQAALLVELLANEWRLPLARHLLQRTRWTEPQVNLPAHERPGNVKGAFALRRPEEVKGRRIVLVDDVFTTGSTIAECSLVLKRSGASAVYAVTLARAVGE</sequence>
<gene>
    <name evidence="4" type="ORF">JN12_00535</name>
</gene>
<dbReference type="RefSeq" id="WP_145017819.1">
    <property type="nucleotide sequence ID" value="NZ_VLLN01000002.1"/>
</dbReference>
<comment type="similarity">
    <text evidence="1">Belongs to the ComF/GntX family.</text>
</comment>
<evidence type="ECO:0000256" key="1">
    <source>
        <dbReference type="ARBA" id="ARBA00008007"/>
    </source>
</evidence>
<dbReference type="InterPro" id="IPR044005">
    <property type="entry name" value="DZR_2"/>
</dbReference>
<dbReference type="SUPFAM" id="SSF53271">
    <property type="entry name" value="PRTase-like"/>
    <property type="match status" value="1"/>
</dbReference>
<dbReference type="InterPro" id="IPR051910">
    <property type="entry name" value="ComF/GntX_DNA_util-trans"/>
</dbReference>
<dbReference type="Pfam" id="PF00156">
    <property type="entry name" value="Pribosyltran"/>
    <property type="match status" value="1"/>
</dbReference>
<feature type="domain" description="Phosphoribosyltransferase" evidence="2">
    <location>
        <begin position="185"/>
        <end position="254"/>
    </location>
</feature>
<dbReference type="Gene3D" id="3.40.50.2020">
    <property type="match status" value="1"/>
</dbReference>
<dbReference type="PANTHER" id="PTHR47505:SF1">
    <property type="entry name" value="DNA UTILIZATION PROTEIN YHGH"/>
    <property type="match status" value="1"/>
</dbReference>
<comment type="caution">
    <text evidence="4">The sequence shown here is derived from an EMBL/GenBank/DDBJ whole genome shotgun (WGS) entry which is preliminary data.</text>
</comment>
<feature type="domain" description="Double zinc ribbon" evidence="3">
    <location>
        <begin position="24"/>
        <end position="85"/>
    </location>
</feature>
<dbReference type="CDD" id="cd06223">
    <property type="entry name" value="PRTases_typeI"/>
    <property type="match status" value="1"/>
</dbReference>
<evidence type="ECO:0000313" key="4">
    <source>
        <dbReference type="EMBL" id="TWJ33122.1"/>
    </source>
</evidence>
<dbReference type="Proteomes" id="UP000319449">
    <property type="component" value="Unassembled WGS sequence"/>
</dbReference>
<organism evidence="4 5">
    <name type="scientific">Geobacter argillaceus</name>
    <dbReference type="NCBI Taxonomy" id="345631"/>
    <lineage>
        <taxon>Bacteria</taxon>
        <taxon>Pseudomonadati</taxon>
        <taxon>Thermodesulfobacteriota</taxon>
        <taxon>Desulfuromonadia</taxon>
        <taxon>Geobacterales</taxon>
        <taxon>Geobacteraceae</taxon>
        <taxon>Geobacter</taxon>
    </lineage>
</organism>
<dbReference type="InterPro" id="IPR029057">
    <property type="entry name" value="PRTase-like"/>
</dbReference>
<keyword evidence="5" id="KW-1185">Reference proteome</keyword>
<evidence type="ECO:0000259" key="3">
    <source>
        <dbReference type="Pfam" id="PF18912"/>
    </source>
</evidence>
<name>A0A562WRT1_9BACT</name>
<dbReference type="InterPro" id="IPR000836">
    <property type="entry name" value="PRTase_dom"/>
</dbReference>
<dbReference type="Pfam" id="PF18912">
    <property type="entry name" value="DZR_2"/>
    <property type="match status" value="1"/>
</dbReference>
<dbReference type="OrthoDB" id="9779910at2"/>
<evidence type="ECO:0000313" key="5">
    <source>
        <dbReference type="Proteomes" id="UP000319449"/>
    </source>
</evidence>
<reference evidence="4 5" key="1">
    <citation type="submission" date="2019-07" db="EMBL/GenBank/DDBJ databases">
        <title>Genomic Encyclopedia of Archaeal and Bacterial Type Strains, Phase II (KMG-II): from individual species to whole genera.</title>
        <authorList>
            <person name="Goeker M."/>
        </authorList>
    </citation>
    <scope>NUCLEOTIDE SEQUENCE [LARGE SCALE GENOMIC DNA]</scope>
    <source>
        <strain evidence="4 5">ATCC BAA-1139</strain>
    </source>
</reference>
<dbReference type="AlphaFoldDB" id="A0A562WRT1"/>